<dbReference type="PANTHER" id="PTHR44086">
    <property type="entry name" value="THIOSULFATE SULFURTRANSFERASE RDL2, MITOCHONDRIAL-RELATED"/>
    <property type="match status" value="1"/>
</dbReference>
<dbReference type="CDD" id="cd01447">
    <property type="entry name" value="Polysulfide_ST"/>
    <property type="match status" value="1"/>
</dbReference>
<dbReference type="GO" id="GO:0004792">
    <property type="term" value="F:thiosulfate-cyanide sulfurtransferase activity"/>
    <property type="evidence" value="ECO:0007669"/>
    <property type="project" value="TreeGrafter"/>
</dbReference>
<dbReference type="RefSeq" id="WP_062761001.1">
    <property type="nucleotide sequence ID" value="NZ_CP121027.1"/>
</dbReference>
<sequence>MALKKTVKQMVDEATARIRTIPIDEAKTLLDDPDTLFVDIRDVRELEREGMIPGAFHAPRGMLEFWVDPESPYHKPVFASGKSFVLYCGGAWRSALAADTLQQMGLEPVAHLEGGFGGWKAAGAPVVPRPAKG</sequence>
<dbReference type="EMBL" id="LPZR01000001">
    <property type="protein sequence ID" value="KYO57929.1"/>
    <property type="molecule type" value="Genomic_DNA"/>
</dbReference>
<proteinExistence type="predicted"/>
<evidence type="ECO:0000259" key="1">
    <source>
        <dbReference type="PROSITE" id="PS50206"/>
    </source>
</evidence>
<feature type="domain" description="Rhodanese" evidence="1">
    <location>
        <begin position="31"/>
        <end position="128"/>
    </location>
</feature>
<dbReference type="InterPro" id="IPR036873">
    <property type="entry name" value="Rhodanese-like_dom_sf"/>
</dbReference>
<protein>
    <submittedName>
        <fullName evidence="2">Rhodanese</fullName>
    </submittedName>
</protein>
<name>A0A161Q966_9PROT</name>
<accession>A0A161Q966</accession>
<dbReference type="GeneID" id="97242207"/>
<reference evidence="2 3" key="1">
    <citation type="submission" date="2015-12" db="EMBL/GenBank/DDBJ databases">
        <title>Genome sequence of Tistrella mobilis MCCC 1A02139.</title>
        <authorList>
            <person name="Lu L."/>
            <person name="Lai Q."/>
            <person name="Shao Z."/>
            <person name="Qian P."/>
        </authorList>
    </citation>
    <scope>NUCLEOTIDE SEQUENCE [LARGE SCALE GENOMIC DNA]</scope>
    <source>
        <strain evidence="2 3">MCCC 1A02139</strain>
    </source>
</reference>
<dbReference type="Pfam" id="PF00581">
    <property type="entry name" value="Rhodanese"/>
    <property type="match status" value="1"/>
</dbReference>
<gene>
    <name evidence="2" type="ORF">AUP44_00385</name>
</gene>
<dbReference type="OrthoDB" id="9807812at2"/>
<dbReference type="PANTHER" id="PTHR44086:SF13">
    <property type="entry name" value="THIOSULFATE SULFURTRANSFERASE PSPE"/>
    <property type="match status" value="1"/>
</dbReference>
<dbReference type="AlphaFoldDB" id="A0A161Q966"/>
<dbReference type="Proteomes" id="UP000075787">
    <property type="component" value="Unassembled WGS sequence"/>
</dbReference>
<evidence type="ECO:0000313" key="2">
    <source>
        <dbReference type="EMBL" id="KYO57929.1"/>
    </source>
</evidence>
<dbReference type="InterPro" id="IPR001763">
    <property type="entry name" value="Rhodanese-like_dom"/>
</dbReference>
<dbReference type="SUPFAM" id="SSF52821">
    <property type="entry name" value="Rhodanese/Cell cycle control phosphatase"/>
    <property type="match status" value="1"/>
</dbReference>
<organism evidence="2 3">
    <name type="scientific">Tistrella mobilis</name>
    <dbReference type="NCBI Taxonomy" id="171437"/>
    <lineage>
        <taxon>Bacteria</taxon>
        <taxon>Pseudomonadati</taxon>
        <taxon>Pseudomonadota</taxon>
        <taxon>Alphaproteobacteria</taxon>
        <taxon>Geminicoccales</taxon>
        <taxon>Geminicoccaceae</taxon>
        <taxon>Tistrella</taxon>
    </lineage>
</organism>
<dbReference type="PROSITE" id="PS50206">
    <property type="entry name" value="RHODANESE_3"/>
    <property type="match status" value="1"/>
</dbReference>
<evidence type="ECO:0000313" key="3">
    <source>
        <dbReference type="Proteomes" id="UP000075787"/>
    </source>
</evidence>
<dbReference type="Gene3D" id="3.40.250.10">
    <property type="entry name" value="Rhodanese-like domain"/>
    <property type="match status" value="1"/>
</dbReference>
<dbReference type="SMART" id="SM00450">
    <property type="entry name" value="RHOD"/>
    <property type="match status" value="1"/>
</dbReference>
<comment type="caution">
    <text evidence="2">The sequence shown here is derived from an EMBL/GenBank/DDBJ whole genome shotgun (WGS) entry which is preliminary data.</text>
</comment>